<gene>
    <name evidence="5" type="ORF">O0R46_01115</name>
</gene>
<evidence type="ECO:0000313" key="5">
    <source>
        <dbReference type="EMBL" id="WAW15076.1"/>
    </source>
</evidence>
<keyword evidence="1" id="KW-0805">Transcription regulation</keyword>
<dbReference type="SUPFAM" id="SSF46785">
    <property type="entry name" value="Winged helix' DNA-binding domain"/>
    <property type="match status" value="1"/>
</dbReference>
<name>A0ABY7JRF5_9FIRM</name>
<evidence type="ECO:0000256" key="2">
    <source>
        <dbReference type="ARBA" id="ARBA00023125"/>
    </source>
</evidence>
<dbReference type="SUPFAM" id="SSF100950">
    <property type="entry name" value="NagB/RpiA/CoA transferase-like"/>
    <property type="match status" value="1"/>
</dbReference>
<accession>A0ABY7JRF5</accession>
<dbReference type="Proteomes" id="UP001164187">
    <property type="component" value="Chromosome"/>
</dbReference>
<dbReference type="PANTHER" id="PTHR30363:SF8">
    <property type="entry name" value="DEOXYRIBOSE OPERON REPRESSOR"/>
    <property type="match status" value="1"/>
</dbReference>
<dbReference type="RefSeq" id="WP_269311769.1">
    <property type="nucleotide sequence ID" value="NZ_CP114052.1"/>
</dbReference>
<dbReference type="InterPro" id="IPR036388">
    <property type="entry name" value="WH-like_DNA-bd_sf"/>
</dbReference>
<dbReference type="InterPro" id="IPR050313">
    <property type="entry name" value="Carb_Metab_HTH_regulators"/>
</dbReference>
<dbReference type="GO" id="GO:0003677">
    <property type="term" value="F:DNA binding"/>
    <property type="evidence" value="ECO:0007669"/>
    <property type="project" value="UniProtKB-KW"/>
</dbReference>
<dbReference type="SMART" id="SM00420">
    <property type="entry name" value="HTH_DEOR"/>
    <property type="match status" value="1"/>
</dbReference>
<organism evidence="5 6">
    <name type="scientific">Peptostreptococcus equinus</name>
    <dbReference type="NCBI Taxonomy" id="3003601"/>
    <lineage>
        <taxon>Bacteria</taxon>
        <taxon>Bacillati</taxon>
        <taxon>Bacillota</taxon>
        <taxon>Clostridia</taxon>
        <taxon>Peptostreptococcales</taxon>
        <taxon>Peptostreptococcaceae</taxon>
        <taxon>Peptostreptococcus</taxon>
    </lineage>
</organism>
<dbReference type="SMART" id="SM01134">
    <property type="entry name" value="DeoRC"/>
    <property type="match status" value="1"/>
</dbReference>
<dbReference type="PANTHER" id="PTHR30363">
    <property type="entry name" value="HTH-TYPE TRANSCRIPTIONAL REGULATOR SRLR-RELATED"/>
    <property type="match status" value="1"/>
</dbReference>
<dbReference type="PROSITE" id="PS00894">
    <property type="entry name" value="HTH_DEOR_1"/>
    <property type="match status" value="1"/>
</dbReference>
<sequence>MSKKNNRLKKIISIVKDNNGASVKDLSSTLDVSEMTIRRDIKLLEDKNIVESYYGSVVYNHNLDNPIIGPNSDNKNTIEYNLNLNSLLMDDEKSAIGKKAAELIKEDDVVIIDVGTTTEKLSQYINELTSFTALIFSCNNLLHLMNKPKVNLIMAGGNFHKDTGMFESKEALSIIDTVRARKVFLSAAGVHDKLGVTCANPYEIETKKHIMKNSLEIILLIDSSKFGTVKSSHFCDLNQIDTIITDCKISDEWKNIIDSNNIKLIIADK</sequence>
<dbReference type="InterPro" id="IPR036390">
    <property type="entry name" value="WH_DNA-bd_sf"/>
</dbReference>
<dbReference type="PROSITE" id="PS51000">
    <property type="entry name" value="HTH_DEOR_2"/>
    <property type="match status" value="1"/>
</dbReference>
<evidence type="ECO:0000256" key="1">
    <source>
        <dbReference type="ARBA" id="ARBA00023015"/>
    </source>
</evidence>
<proteinExistence type="predicted"/>
<evidence type="ECO:0000256" key="3">
    <source>
        <dbReference type="ARBA" id="ARBA00023163"/>
    </source>
</evidence>
<dbReference type="Gene3D" id="1.10.10.10">
    <property type="entry name" value="Winged helix-like DNA-binding domain superfamily/Winged helix DNA-binding domain"/>
    <property type="match status" value="1"/>
</dbReference>
<dbReference type="InterPro" id="IPR014036">
    <property type="entry name" value="DeoR-like_C"/>
</dbReference>
<keyword evidence="2 5" id="KW-0238">DNA-binding</keyword>
<evidence type="ECO:0000259" key="4">
    <source>
        <dbReference type="PROSITE" id="PS51000"/>
    </source>
</evidence>
<feature type="domain" description="HTH deoR-type" evidence="4">
    <location>
        <begin position="4"/>
        <end position="59"/>
    </location>
</feature>
<dbReference type="PRINTS" id="PR00037">
    <property type="entry name" value="HTHLACR"/>
</dbReference>
<keyword evidence="6" id="KW-1185">Reference proteome</keyword>
<keyword evidence="3" id="KW-0804">Transcription</keyword>
<dbReference type="Pfam" id="PF08220">
    <property type="entry name" value="HTH_DeoR"/>
    <property type="match status" value="1"/>
</dbReference>
<protein>
    <submittedName>
        <fullName evidence="5">DeoR/GlpR family DNA-binding transcription regulator</fullName>
    </submittedName>
</protein>
<dbReference type="EMBL" id="CP114052">
    <property type="protein sequence ID" value="WAW15076.1"/>
    <property type="molecule type" value="Genomic_DNA"/>
</dbReference>
<reference evidence="5" key="1">
    <citation type="submission" date="2022-12" db="EMBL/GenBank/DDBJ databases">
        <title>Peptostreptococcus.</title>
        <authorList>
            <person name="Lee S.H."/>
        </authorList>
    </citation>
    <scope>NUCLEOTIDE SEQUENCE</scope>
    <source>
        <strain evidence="5">CBA3647</strain>
    </source>
</reference>
<dbReference type="Pfam" id="PF00455">
    <property type="entry name" value="DeoRC"/>
    <property type="match status" value="1"/>
</dbReference>
<dbReference type="Gene3D" id="3.40.50.1360">
    <property type="match status" value="1"/>
</dbReference>
<dbReference type="InterPro" id="IPR018356">
    <property type="entry name" value="Tscrpt_reg_HTH_DeoR_CS"/>
</dbReference>
<dbReference type="InterPro" id="IPR001034">
    <property type="entry name" value="DeoR_HTH"/>
</dbReference>
<dbReference type="InterPro" id="IPR037171">
    <property type="entry name" value="NagB/RpiA_transferase-like"/>
</dbReference>
<evidence type="ECO:0000313" key="6">
    <source>
        <dbReference type="Proteomes" id="UP001164187"/>
    </source>
</evidence>